<feature type="region of interest" description="Disordered" evidence="7">
    <location>
        <begin position="89"/>
        <end position="110"/>
    </location>
</feature>
<name>A0ABT8L669_9BACT</name>
<keyword evidence="5" id="KW-0378">Hydrolase</keyword>
<evidence type="ECO:0000256" key="7">
    <source>
        <dbReference type="SAM" id="MobiDB-lite"/>
    </source>
</evidence>
<evidence type="ECO:0000256" key="4">
    <source>
        <dbReference type="ARBA" id="ARBA00022729"/>
    </source>
</evidence>
<evidence type="ECO:0000313" key="10">
    <source>
        <dbReference type="Proteomes" id="UP001172083"/>
    </source>
</evidence>
<evidence type="ECO:0000256" key="6">
    <source>
        <dbReference type="ARBA" id="ARBA00022837"/>
    </source>
</evidence>
<accession>A0ABT8L669</accession>
<evidence type="ECO:0000256" key="5">
    <source>
        <dbReference type="ARBA" id="ARBA00022801"/>
    </source>
</evidence>
<feature type="domain" description="Sulfatase N-terminal" evidence="8">
    <location>
        <begin position="13"/>
        <end position="364"/>
    </location>
</feature>
<evidence type="ECO:0000256" key="1">
    <source>
        <dbReference type="ARBA" id="ARBA00001913"/>
    </source>
</evidence>
<dbReference type="Pfam" id="PF00884">
    <property type="entry name" value="Sulfatase"/>
    <property type="match status" value="1"/>
</dbReference>
<keyword evidence="4" id="KW-0732">Signal</keyword>
<keyword evidence="6" id="KW-0106">Calcium</keyword>
<dbReference type="InterPro" id="IPR017850">
    <property type="entry name" value="Alkaline_phosphatase_core_sf"/>
</dbReference>
<evidence type="ECO:0000256" key="3">
    <source>
        <dbReference type="ARBA" id="ARBA00022723"/>
    </source>
</evidence>
<protein>
    <submittedName>
        <fullName evidence="9">Sulfatase</fullName>
    </submittedName>
</protein>
<keyword evidence="3" id="KW-0479">Metal-binding</keyword>
<dbReference type="InterPro" id="IPR024607">
    <property type="entry name" value="Sulfatase_CS"/>
</dbReference>
<keyword evidence="10" id="KW-1185">Reference proteome</keyword>
<organism evidence="9 10">
    <name type="scientific">Agaribacillus aureus</name>
    <dbReference type="NCBI Taxonomy" id="3051825"/>
    <lineage>
        <taxon>Bacteria</taxon>
        <taxon>Pseudomonadati</taxon>
        <taxon>Bacteroidota</taxon>
        <taxon>Cytophagia</taxon>
        <taxon>Cytophagales</taxon>
        <taxon>Splendidivirgaceae</taxon>
        <taxon>Agaribacillus</taxon>
    </lineage>
</organism>
<evidence type="ECO:0000256" key="2">
    <source>
        <dbReference type="ARBA" id="ARBA00008779"/>
    </source>
</evidence>
<comment type="caution">
    <text evidence="9">The sequence shown here is derived from an EMBL/GenBank/DDBJ whole genome shotgun (WGS) entry which is preliminary data.</text>
</comment>
<dbReference type="PROSITE" id="PS00523">
    <property type="entry name" value="SULFATASE_1"/>
    <property type="match status" value="1"/>
</dbReference>
<comment type="similarity">
    <text evidence="2">Belongs to the sulfatase family.</text>
</comment>
<dbReference type="RefSeq" id="WP_346758577.1">
    <property type="nucleotide sequence ID" value="NZ_JAUJEB010000002.1"/>
</dbReference>
<dbReference type="PANTHER" id="PTHR42693:SF42">
    <property type="entry name" value="ARYLSULFATASE G"/>
    <property type="match status" value="1"/>
</dbReference>
<reference evidence="9" key="1">
    <citation type="submission" date="2023-06" db="EMBL/GenBank/DDBJ databases">
        <title>Genomic of Agaribacillus aureum.</title>
        <authorList>
            <person name="Wang G."/>
        </authorList>
    </citation>
    <scope>NUCLEOTIDE SEQUENCE</scope>
    <source>
        <strain evidence="9">BMA12</strain>
    </source>
</reference>
<dbReference type="Proteomes" id="UP001172083">
    <property type="component" value="Unassembled WGS sequence"/>
</dbReference>
<proteinExistence type="inferred from homology"/>
<dbReference type="Gene3D" id="3.40.720.10">
    <property type="entry name" value="Alkaline Phosphatase, subunit A"/>
    <property type="match status" value="1"/>
</dbReference>
<evidence type="ECO:0000259" key="8">
    <source>
        <dbReference type="Pfam" id="PF00884"/>
    </source>
</evidence>
<evidence type="ECO:0000313" key="9">
    <source>
        <dbReference type="EMBL" id="MDN5213238.1"/>
    </source>
</evidence>
<dbReference type="InterPro" id="IPR000917">
    <property type="entry name" value="Sulfatase_N"/>
</dbReference>
<dbReference type="CDD" id="cd16144">
    <property type="entry name" value="ARS_like"/>
    <property type="match status" value="1"/>
</dbReference>
<dbReference type="Gene3D" id="3.30.1120.10">
    <property type="match status" value="1"/>
</dbReference>
<dbReference type="PROSITE" id="PS00149">
    <property type="entry name" value="SULFATASE_2"/>
    <property type="match status" value="1"/>
</dbReference>
<sequence length="481" mass="54028">MKEEDKSAIVDRPNIVLINVDDLGWTDAATLSSDFYETPNIDRLAANGMKFSQCYAAAALCSPTRASIMTGKYPARLGITDWIRAVFQPGGKPKDRPTSGKNPEGFWAQGGEDAPFLVPYNPLWMELEETTIAELLRDAGYRTGHIGKWHLGADGYEPQDQGFEINIGGCDFGEPPSYFDPYTRGPLPEYDYDSIPGIPHLPPRKTGEYLTDREADEATGFIKNGKRPFFLHLCHYAVHVPLQAKNSLIEKYRNKPKGDRHKNATYAAMIESVDQSLGKVVQALMDIDQLENTIIIFTSDNGGLAKGNVTNNYPLRSGKGFPFEGGLRIPLIVQWPGKIAPSRTSDIVLNTVDFLPTICALTDVSLPAETTIDGVSFASHLLGTSHEEVRTTSIWHYPHYRLWDNLSPYSIIRKGNMKLIKSYEHPIRYELYDLKNDISEKNNLARARPEEVERLAMELDAELKQMHARFPIENPRFQPLQ</sequence>
<comment type="cofactor">
    <cofactor evidence="1">
        <name>Ca(2+)</name>
        <dbReference type="ChEBI" id="CHEBI:29108"/>
    </cofactor>
</comment>
<dbReference type="EMBL" id="JAUJEB010000002">
    <property type="protein sequence ID" value="MDN5213238.1"/>
    <property type="molecule type" value="Genomic_DNA"/>
</dbReference>
<gene>
    <name evidence="9" type="ORF">QQ020_14310</name>
</gene>
<dbReference type="InterPro" id="IPR050738">
    <property type="entry name" value="Sulfatase"/>
</dbReference>
<dbReference type="PANTHER" id="PTHR42693">
    <property type="entry name" value="ARYLSULFATASE FAMILY MEMBER"/>
    <property type="match status" value="1"/>
</dbReference>
<dbReference type="SUPFAM" id="SSF53649">
    <property type="entry name" value="Alkaline phosphatase-like"/>
    <property type="match status" value="1"/>
</dbReference>